<organism evidence="1 2">
    <name type="scientific">Leptospira santarosai</name>
    <dbReference type="NCBI Taxonomy" id="28183"/>
    <lineage>
        <taxon>Bacteria</taxon>
        <taxon>Pseudomonadati</taxon>
        <taxon>Spirochaetota</taxon>
        <taxon>Spirochaetia</taxon>
        <taxon>Leptospirales</taxon>
        <taxon>Leptospiraceae</taxon>
        <taxon>Leptospira</taxon>
    </lineage>
</organism>
<gene>
    <name evidence="1" type="ORF">XB16_2426</name>
</gene>
<accession>A0A2P1QV23</accession>
<evidence type="ECO:0000313" key="2">
    <source>
        <dbReference type="Proteomes" id="UP000033961"/>
    </source>
</evidence>
<reference evidence="1 2" key="1">
    <citation type="journal article" date="2015" name="Genome Announc.">
        <title>Draft Genome Sequences of Leptospira santarosai Strains U160, U164, and U233, Isolated from Asymptomatic Cattle.</title>
        <authorList>
            <person name="Kremer F.S."/>
            <person name="Eslabao M.R."/>
            <person name="Provisor M."/>
            <person name="Woloski R.D."/>
            <person name="Ramires O.V."/>
            <person name="Moreno L.Z."/>
            <person name="Moreno A.M."/>
            <person name="Hamond C."/>
            <person name="Lilenbaum W."/>
            <person name="Dellagostin O.A."/>
        </authorList>
    </citation>
    <scope>NUCLEOTIDE SEQUENCE [LARGE SCALE GENOMIC DNA]</scope>
    <source>
        <strain evidence="1 2">U160</strain>
    </source>
</reference>
<sequence>MKKFDFYDRLSLDFTKASWAIHQEMQESFYRLLQPENSAVIGTLRKFNISIMKNPRSVNVSLQILKNNLMIKTFIMRRDNISHFHYSNPISLGIFLRKFESNLKIDLLLFPIA</sequence>
<name>A0A2P1QV23_9LEPT</name>
<evidence type="ECO:0000313" key="1">
    <source>
        <dbReference type="EMBL" id="AVQ12741.1"/>
    </source>
</evidence>
<dbReference type="AlphaFoldDB" id="A0A2P1QV23"/>
<protein>
    <submittedName>
        <fullName evidence="1">Uncharacterized protein</fullName>
    </submittedName>
</protein>
<proteinExistence type="predicted"/>
<dbReference type="Proteomes" id="UP000033961">
    <property type="component" value="Chromosome I"/>
</dbReference>
<dbReference type="EMBL" id="CP027843">
    <property type="protein sequence ID" value="AVQ12741.1"/>
    <property type="molecule type" value="Genomic_DNA"/>
</dbReference>